<dbReference type="Pfam" id="PF13231">
    <property type="entry name" value="PMT_2"/>
    <property type="match status" value="1"/>
</dbReference>
<dbReference type="InterPro" id="IPR038731">
    <property type="entry name" value="RgtA/B/C-like"/>
</dbReference>
<comment type="caution">
    <text evidence="3">The sequence shown here is derived from an EMBL/GenBank/DDBJ whole genome shotgun (WGS) entry which is preliminary data.</text>
</comment>
<keyword evidence="1" id="KW-1133">Transmembrane helix</keyword>
<gene>
    <name evidence="3" type="ORF">BDD14_4321</name>
</gene>
<name>A0A4Q7YXX6_9BACT</name>
<evidence type="ECO:0000259" key="2">
    <source>
        <dbReference type="Pfam" id="PF13231"/>
    </source>
</evidence>
<keyword evidence="3" id="KW-0328">Glycosyltransferase</keyword>
<protein>
    <submittedName>
        <fullName evidence="3">Dolichyl-phosphate-mannose-protein mannosyltransferase</fullName>
    </submittedName>
</protein>
<feature type="transmembrane region" description="Helical" evidence="1">
    <location>
        <begin position="302"/>
        <end position="319"/>
    </location>
</feature>
<evidence type="ECO:0000256" key="1">
    <source>
        <dbReference type="SAM" id="Phobius"/>
    </source>
</evidence>
<dbReference type="EMBL" id="SHKW01000001">
    <property type="protein sequence ID" value="RZU42727.1"/>
    <property type="molecule type" value="Genomic_DNA"/>
</dbReference>
<feature type="domain" description="Glycosyltransferase RgtA/B/C/D-like" evidence="2">
    <location>
        <begin position="62"/>
        <end position="192"/>
    </location>
</feature>
<feature type="transmembrane region" description="Helical" evidence="1">
    <location>
        <begin position="201"/>
        <end position="220"/>
    </location>
</feature>
<feature type="transmembrane region" description="Helical" evidence="1">
    <location>
        <begin position="331"/>
        <end position="352"/>
    </location>
</feature>
<sequence>MQSLHRVLRAVLAWILLLCVLLFVIWSRHWPLVGDASLIHYICFLMDHGMAPYRDLGDMNMPGVYIIEWVVMHTFGGGDLAWRLFDFTLMAAAAAAIFAITLPYDWFAGCFAAGLLILVHGRDGLGQAGQRDLTMAICLLISIAFLFHGVRRNRSWPFALFGFFSGVAATIKPTILPFGVVLLLLALITLRRRGKAAYGPAWSASAGLTIGPAVALLFLLKWHAAEAFLEGLSGIVPYYASLGHRPFGFLLLHSISPLLPVVLLWLLLAVVRPHLSWERLALLCGIGFGLISYIVQARGYPYYRYPLLVFLLPLMAIDFTSALRLRSAARVIAFSGLIVGSVIIAPTSIFLIHQYETHADFITSLEESLDRLGGPELSGHIQCIDSISGCGSTLYRMRLVQSTGVLSDFLLFGPETTPVVRTTREQFRRAFARNPPRVIVVSSWLHIDGPGDYRKLARWPEFAEYLSTEYLLKTEWTPGRPNHWWSRKQSPDGYRIYVLKD</sequence>
<feature type="transmembrane region" description="Helical" evidence="1">
    <location>
        <begin position="133"/>
        <end position="150"/>
    </location>
</feature>
<organism evidence="3 4">
    <name type="scientific">Edaphobacter modestus</name>
    <dbReference type="NCBI Taxonomy" id="388466"/>
    <lineage>
        <taxon>Bacteria</taxon>
        <taxon>Pseudomonadati</taxon>
        <taxon>Acidobacteriota</taxon>
        <taxon>Terriglobia</taxon>
        <taxon>Terriglobales</taxon>
        <taxon>Acidobacteriaceae</taxon>
        <taxon>Edaphobacter</taxon>
    </lineage>
</organism>
<dbReference type="GO" id="GO:0016757">
    <property type="term" value="F:glycosyltransferase activity"/>
    <property type="evidence" value="ECO:0007669"/>
    <property type="project" value="UniProtKB-KW"/>
</dbReference>
<dbReference type="Proteomes" id="UP000292958">
    <property type="component" value="Unassembled WGS sequence"/>
</dbReference>
<dbReference type="AlphaFoldDB" id="A0A4Q7YXX6"/>
<feature type="transmembrane region" description="Helical" evidence="1">
    <location>
        <begin position="7"/>
        <end position="26"/>
    </location>
</feature>
<dbReference type="OrthoDB" id="108826at2"/>
<evidence type="ECO:0000313" key="4">
    <source>
        <dbReference type="Proteomes" id="UP000292958"/>
    </source>
</evidence>
<accession>A0A4Q7YXX6</accession>
<feature type="transmembrane region" description="Helical" evidence="1">
    <location>
        <begin position="156"/>
        <end position="189"/>
    </location>
</feature>
<reference evidence="3 4" key="1">
    <citation type="submission" date="2019-02" db="EMBL/GenBank/DDBJ databases">
        <title>Genomic Encyclopedia of Archaeal and Bacterial Type Strains, Phase II (KMG-II): from individual species to whole genera.</title>
        <authorList>
            <person name="Goeker M."/>
        </authorList>
    </citation>
    <scope>NUCLEOTIDE SEQUENCE [LARGE SCALE GENOMIC DNA]</scope>
    <source>
        <strain evidence="3 4">DSM 18101</strain>
    </source>
</reference>
<evidence type="ECO:0000313" key="3">
    <source>
        <dbReference type="EMBL" id="RZU42727.1"/>
    </source>
</evidence>
<keyword evidence="4" id="KW-1185">Reference proteome</keyword>
<feature type="transmembrane region" description="Helical" evidence="1">
    <location>
        <begin position="247"/>
        <end position="268"/>
    </location>
</feature>
<keyword evidence="1" id="KW-0812">Transmembrane</keyword>
<dbReference type="RefSeq" id="WP_130420740.1">
    <property type="nucleotide sequence ID" value="NZ_SHKW01000001.1"/>
</dbReference>
<feature type="transmembrane region" description="Helical" evidence="1">
    <location>
        <begin position="91"/>
        <end position="121"/>
    </location>
</feature>
<feature type="transmembrane region" description="Helical" evidence="1">
    <location>
        <begin position="280"/>
        <end position="296"/>
    </location>
</feature>
<proteinExistence type="predicted"/>
<keyword evidence="1" id="KW-0472">Membrane</keyword>
<keyword evidence="3" id="KW-0808">Transferase</keyword>